<evidence type="ECO:0000313" key="7">
    <source>
        <dbReference type="EMBL" id="QNA45027.1"/>
    </source>
</evidence>
<dbReference type="InterPro" id="IPR054840">
    <property type="entry name" value="hydcarot_desat_CrtD"/>
</dbReference>
<dbReference type="EMBL" id="CP060007">
    <property type="protein sequence ID" value="QNA45027.1"/>
    <property type="molecule type" value="Genomic_DNA"/>
</dbReference>
<comment type="pathway">
    <text evidence="1 5">Carotenoid biosynthesis.</text>
</comment>
<organism evidence="7 8">
    <name type="scientific">Lacibacter sediminis</name>
    <dbReference type="NCBI Taxonomy" id="2760713"/>
    <lineage>
        <taxon>Bacteria</taxon>
        <taxon>Pseudomonadati</taxon>
        <taxon>Bacteroidota</taxon>
        <taxon>Chitinophagia</taxon>
        <taxon>Chitinophagales</taxon>
        <taxon>Chitinophagaceae</taxon>
        <taxon>Lacibacter</taxon>
    </lineage>
</organism>
<evidence type="ECO:0000256" key="5">
    <source>
        <dbReference type="RuleBase" id="RU362075"/>
    </source>
</evidence>
<evidence type="ECO:0000256" key="3">
    <source>
        <dbReference type="ARBA" id="ARBA00022746"/>
    </source>
</evidence>
<name>A0A7G5XHS4_9BACT</name>
<evidence type="ECO:0000256" key="2">
    <source>
        <dbReference type="ARBA" id="ARBA00006046"/>
    </source>
</evidence>
<dbReference type="RefSeq" id="WP_182803725.1">
    <property type="nucleotide sequence ID" value="NZ_CP060007.1"/>
</dbReference>
<evidence type="ECO:0000256" key="4">
    <source>
        <dbReference type="ARBA" id="ARBA00023002"/>
    </source>
</evidence>
<feature type="domain" description="Amine oxidase" evidence="6">
    <location>
        <begin position="13"/>
        <end position="487"/>
    </location>
</feature>
<evidence type="ECO:0000259" key="6">
    <source>
        <dbReference type="Pfam" id="PF01593"/>
    </source>
</evidence>
<dbReference type="InterPro" id="IPR014105">
    <property type="entry name" value="Carotenoid/retinoid_OxRdtase"/>
</dbReference>
<keyword evidence="4 5" id="KW-0560">Oxidoreductase</keyword>
<dbReference type="NCBIfam" id="TIGR02734">
    <property type="entry name" value="crtI_fam"/>
    <property type="match status" value="1"/>
</dbReference>
<dbReference type="PANTHER" id="PTHR43734">
    <property type="entry name" value="PHYTOENE DESATURASE"/>
    <property type="match status" value="1"/>
</dbReference>
<dbReference type="InterPro" id="IPR036188">
    <property type="entry name" value="FAD/NAD-bd_sf"/>
</dbReference>
<dbReference type="AlphaFoldDB" id="A0A7G5XHS4"/>
<accession>A0A7G5XHS4</accession>
<comment type="similarity">
    <text evidence="2 5">Belongs to the carotenoid/retinoid oxidoreductase family.</text>
</comment>
<evidence type="ECO:0000313" key="8">
    <source>
        <dbReference type="Proteomes" id="UP000515344"/>
    </source>
</evidence>
<dbReference type="Gene3D" id="3.50.50.60">
    <property type="entry name" value="FAD/NAD(P)-binding domain"/>
    <property type="match status" value="2"/>
</dbReference>
<dbReference type="PANTHER" id="PTHR43734:SF7">
    <property type="entry name" value="4,4'-DIAPONEUROSPORENE OXYGENASE"/>
    <property type="match status" value="1"/>
</dbReference>
<gene>
    <name evidence="7" type="primary">crtI</name>
    <name evidence="7" type="ORF">H4075_02190</name>
</gene>
<dbReference type="GO" id="GO:0016491">
    <property type="term" value="F:oxidoreductase activity"/>
    <property type="evidence" value="ECO:0007669"/>
    <property type="project" value="UniProtKB-KW"/>
</dbReference>
<dbReference type="GO" id="GO:0016117">
    <property type="term" value="P:carotenoid biosynthetic process"/>
    <property type="evidence" value="ECO:0007669"/>
    <property type="project" value="UniProtKB-KW"/>
</dbReference>
<reference evidence="8" key="1">
    <citation type="submission" date="2020-08" db="EMBL/GenBank/DDBJ databases">
        <title>Lacibacter sp. S13-6-6 genome sequencing.</title>
        <authorList>
            <person name="Jin L."/>
        </authorList>
    </citation>
    <scope>NUCLEOTIDE SEQUENCE [LARGE SCALE GENOMIC DNA]</scope>
    <source>
        <strain evidence="8">S13-6-6</strain>
    </source>
</reference>
<dbReference type="InterPro" id="IPR002937">
    <property type="entry name" value="Amino_oxidase"/>
</dbReference>
<dbReference type="SUPFAM" id="SSF51905">
    <property type="entry name" value="FAD/NAD(P)-binding domain"/>
    <property type="match status" value="1"/>
</dbReference>
<dbReference type="Proteomes" id="UP000515344">
    <property type="component" value="Chromosome"/>
</dbReference>
<dbReference type="NCBIfam" id="NF042421">
    <property type="entry name" value="hydcarot_desat_CrtD"/>
    <property type="match status" value="1"/>
</dbReference>
<dbReference type="KEGG" id="lacs:H4075_02190"/>
<proteinExistence type="inferred from homology"/>
<protein>
    <submittedName>
        <fullName evidence="7">Phytoene desaturase</fullName>
    </submittedName>
</protein>
<keyword evidence="8" id="KW-1185">Reference proteome</keyword>
<sequence>MQRLKAVVIGSGVAGLAGAIRLAVMGYEVDVFERNAYAGGKLSFFEKDGFLFDAGPSLFTQPQNIEELFAFAGEPIEDYFQYRKVDLSCNYFFENGKRVKAWTDAERLADELHMQLGEDKAAVLNYLRKSETLYNNIGSVFLNHSLHKRKTWFNKSILKALQTVRLPHLTGTLHGFNQSAFKKPETIQLFDRFATYNGSNPYQTPGMMSLIPHLELNEGTFYPEGGMISITNALVKLAEKKGVRFHFNSAVQRIIQFQGEAKGVVVNDENVFADVVLSNADIYFTYHQLLADPVQTNNVLKQERSCSGMIFYWGMKREFPELHLHNIFFSKNYAAEFNTLFQQKRLYNDPTVYVNITSKMEEGLAPKGKENWFLLINAPSNVGQNWEQMRIQLRQQVIDKLSRSLQTDIASAIETEEYLDPIRIEERTGSFMGSLYGTSSNSKMAAFLRHPNFTNKIEGLYFCGGSVHPGGGIPLCFKSAKIATELIHQDQTKHAYH</sequence>
<dbReference type="Pfam" id="PF01593">
    <property type="entry name" value="Amino_oxidase"/>
    <property type="match status" value="1"/>
</dbReference>
<keyword evidence="3 5" id="KW-0125">Carotenoid biosynthesis</keyword>
<evidence type="ECO:0000256" key="1">
    <source>
        <dbReference type="ARBA" id="ARBA00004829"/>
    </source>
</evidence>